<proteinExistence type="predicted"/>
<evidence type="ECO:0000313" key="3">
    <source>
        <dbReference type="Proteomes" id="UP001140949"/>
    </source>
</evidence>
<accession>A0AAX6HF41</accession>
<organism evidence="2 3">
    <name type="scientific">Iris pallida</name>
    <name type="common">Sweet iris</name>
    <dbReference type="NCBI Taxonomy" id="29817"/>
    <lineage>
        <taxon>Eukaryota</taxon>
        <taxon>Viridiplantae</taxon>
        <taxon>Streptophyta</taxon>
        <taxon>Embryophyta</taxon>
        <taxon>Tracheophyta</taxon>
        <taxon>Spermatophyta</taxon>
        <taxon>Magnoliopsida</taxon>
        <taxon>Liliopsida</taxon>
        <taxon>Asparagales</taxon>
        <taxon>Iridaceae</taxon>
        <taxon>Iridoideae</taxon>
        <taxon>Irideae</taxon>
        <taxon>Iris</taxon>
    </lineage>
</organism>
<feature type="compositionally biased region" description="Polar residues" evidence="1">
    <location>
        <begin position="23"/>
        <end position="39"/>
    </location>
</feature>
<gene>
    <name evidence="2" type="ORF">M6B38_314595</name>
</gene>
<dbReference type="AlphaFoldDB" id="A0AAX6HF41"/>
<keyword evidence="3" id="KW-1185">Reference proteome</keyword>
<reference evidence="2" key="2">
    <citation type="submission" date="2023-04" db="EMBL/GenBank/DDBJ databases">
        <authorList>
            <person name="Bruccoleri R.E."/>
            <person name="Oakeley E.J."/>
            <person name="Faust A.-M."/>
            <person name="Dessus-Babus S."/>
            <person name="Altorfer M."/>
            <person name="Burckhardt D."/>
            <person name="Oertli M."/>
            <person name="Naumann U."/>
            <person name="Petersen F."/>
            <person name="Wong J."/>
        </authorList>
    </citation>
    <scope>NUCLEOTIDE SEQUENCE</scope>
    <source>
        <strain evidence="2">GSM-AAB239-AS_SAM_17_03QT</strain>
        <tissue evidence="2">Leaf</tissue>
    </source>
</reference>
<evidence type="ECO:0000313" key="2">
    <source>
        <dbReference type="EMBL" id="KAJ6839646.1"/>
    </source>
</evidence>
<name>A0AAX6HF41_IRIPA</name>
<dbReference type="EMBL" id="JANAVB010009994">
    <property type="protein sequence ID" value="KAJ6839646.1"/>
    <property type="molecule type" value="Genomic_DNA"/>
</dbReference>
<dbReference type="Proteomes" id="UP001140949">
    <property type="component" value="Unassembled WGS sequence"/>
</dbReference>
<protein>
    <submittedName>
        <fullName evidence="2">DnaJ protein ERDJ2-like</fullName>
    </submittedName>
</protein>
<comment type="caution">
    <text evidence="2">The sequence shown here is derived from an EMBL/GenBank/DDBJ whole genome shotgun (WGS) entry which is preliminary data.</text>
</comment>
<reference evidence="2" key="1">
    <citation type="journal article" date="2023" name="GigaByte">
        <title>Genome assembly of the bearded iris, Iris pallida Lam.</title>
        <authorList>
            <person name="Bruccoleri R.E."/>
            <person name="Oakeley E.J."/>
            <person name="Faust A.M.E."/>
            <person name="Altorfer M."/>
            <person name="Dessus-Babus S."/>
            <person name="Burckhardt D."/>
            <person name="Oertli M."/>
            <person name="Naumann U."/>
            <person name="Petersen F."/>
            <person name="Wong J."/>
        </authorList>
    </citation>
    <scope>NUCLEOTIDE SEQUENCE</scope>
    <source>
        <strain evidence="2">GSM-AAB239-AS_SAM_17_03QT</strain>
    </source>
</reference>
<evidence type="ECO:0000256" key="1">
    <source>
        <dbReference type="SAM" id="MobiDB-lite"/>
    </source>
</evidence>
<feature type="region of interest" description="Disordered" evidence="1">
    <location>
        <begin position="18"/>
        <end position="41"/>
    </location>
</feature>
<sequence length="119" mass="13305">MDQIPLLYYFSSHLPQPWPGSASARTINRSPKLSTSLSARTPLPPPFTSASPIFPPCHGLWRPPLEQGLIQLHSIGQPPIYPSPLSQFGKAGLGKALLYFRERKRRRRPSLPILTPRIS</sequence>